<dbReference type="GO" id="GO:0000976">
    <property type="term" value="F:transcription cis-regulatory region binding"/>
    <property type="evidence" value="ECO:0007669"/>
    <property type="project" value="TreeGrafter"/>
</dbReference>
<dbReference type="PANTHER" id="PTHR30055:SF242">
    <property type="entry name" value="HTH-TYPE TRANSCRIPTIONAL REPRESSOR KSTR"/>
    <property type="match status" value="1"/>
</dbReference>
<evidence type="ECO:0000259" key="3">
    <source>
        <dbReference type="PROSITE" id="PS50977"/>
    </source>
</evidence>
<proteinExistence type="predicted"/>
<feature type="DNA-binding region" description="H-T-H motif" evidence="2">
    <location>
        <begin position="35"/>
        <end position="54"/>
    </location>
</feature>
<dbReference type="Pfam" id="PF00440">
    <property type="entry name" value="TetR_N"/>
    <property type="match status" value="1"/>
</dbReference>
<evidence type="ECO:0000256" key="2">
    <source>
        <dbReference type="PROSITE-ProRule" id="PRU00335"/>
    </source>
</evidence>
<evidence type="ECO:0000313" key="5">
    <source>
        <dbReference type="Proteomes" id="UP000466396"/>
    </source>
</evidence>
<dbReference type="PROSITE" id="PS50977">
    <property type="entry name" value="HTH_TETR_2"/>
    <property type="match status" value="1"/>
</dbReference>
<dbReference type="InterPro" id="IPR041642">
    <property type="entry name" value="KstR_C"/>
</dbReference>
<feature type="domain" description="HTH tetR-type" evidence="3">
    <location>
        <begin position="12"/>
        <end position="72"/>
    </location>
</feature>
<dbReference type="Pfam" id="PF17925">
    <property type="entry name" value="TetR_C_20"/>
    <property type="match status" value="1"/>
</dbReference>
<evidence type="ECO:0000256" key="1">
    <source>
        <dbReference type="ARBA" id="ARBA00023125"/>
    </source>
</evidence>
<reference evidence="4 5" key="1">
    <citation type="journal article" date="2019" name="Emerg. Microbes Infect.">
        <title>Comprehensive subspecies identification of 175 nontuberculous mycobacteria species based on 7547 genomic profiles.</title>
        <authorList>
            <person name="Matsumoto Y."/>
            <person name="Kinjo T."/>
            <person name="Motooka D."/>
            <person name="Nabeya D."/>
            <person name="Jung N."/>
            <person name="Uechi K."/>
            <person name="Horii T."/>
            <person name="Iida T."/>
            <person name="Fujita J."/>
            <person name="Nakamura S."/>
        </authorList>
    </citation>
    <scope>NUCLEOTIDE SEQUENCE [LARGE SCALE GENOMIC DNA]</scope>
    <source>
        <strain evidence="4 5">JCM 15657</strain>
    </source>
</reference>
<gene>
    <name evidence="4" type="ORF">MLAC_30270</name>
</gene>
<sequence>MVSAEVVTGEADRRHDRILDVVVDILETEGYDAVQLREVARRARTSLATIYRRYPTRDALIVAALECWMDENRYAGLATQAPDPNESLYDGLMRVFRTIFEPWERHPDMLRAYYRARFAPGGQRLVSRGLDAVVPAAMAVLAEAEPDLVADLPPIVSNLAYGLVGRFAAGEIAITEILSTLDRALFRLTSGHERRGFEARQPLEAVLQTPAGNPFGEVATVRETPTNRRDGRSPHV</sequence>
<keyword evidence="5" id="KW-1185">Reference proteome</keyword>
<dbReference type="AlphaFoldDB" id="A0A7I7NN72"/>
<dbReference type="SUPFAM" id="SSF46689">
    <property type="entry name" value="Homeodomain-like"/>
    <property type="match status" value="1"/>
</dbReference>
<dbReference type="GO" id="GO:0003700">
    <property type="term" value="F:DNA-binding transcription factor activity"/>
    <property type="evidence" value="ECO:0007669"/>
    <property type="project" value="TreeGrafter"/>
</dbReference>
<dbReference type="InterPro" id="IPR009057">
    <property type="entry name" value="Homeodomain-like_sf"/>
</dbReference>
<keyword evidence="1 2" id="KW-0238">DNA-binding</keyword>
<accession>A0A7I7NN72</accession>
<protein>
    <submittedName>
        <fullName evidence="4">TetR family transcriptional regulator</fullName>
    </submittedName>
</protein>
<dbReference type="InterPro" id="IPR001647">
    <property type="entry name" value="HTH_TetR"/>
</dbReference>
<dbReference type="Gene3D" id="1.10.357.10">
    <property type="entry name" value="Tetracycline Repressor, domain 2"/>
    <property type="match status" value="1"/>
</dbReference>
<dbReference type="EMBL" id="AP022581">
    <property type="protein sequence ID" value="BBX97733.1"/>
    <property type="molecule type" value="Genomic_DNA"/>
</dbReference>
<evidence type="ECO:0000313" key="4">
    <source>
        <dbReference type="EMBL" id="BBX97733.1"/>
    </source>
</evidence>
<dbReference type="Proteomes" id="UP000466396">
    <property type="component" value="Chromosome"/>
</dbReference>
<dbReference type="KEGG" id="mlj:MLAC_30270"/>
<dbReference type="PANTHER" id="PTHR30055">
    <property type="entry name" value="HTH-TYPE TRANSCRIPTIONAL REGULATOR RUTR"/>
    <property type="match status" value="1"/>
</dbReference>
<dbReference type="OrthoDB" id="3212417at2"/>
<dbReference type="InterPro" id="IPR050109">
    <property type="entry name" value="HTH-type_TetR-like_transc_reg"/>
</dbReference>
<name>A0A7I7NN72_9MYCO</name>
<organism evidence="4 5">
    <name type="scientific">Mycobacterium lacus</name>
    <dbReference type="NCBI Taxonomy" id="169765"/>
    <lineage>
        <taxon>Bacteria</taxon>
        <taxon>Bacillati</taxon>
        <taxon>Actinomycetota</taxon>
        <taxon>Actinomycetes</taxon>
        <taxon>Mycobacteriales</taxon>
        <taxon>Mycobacteriaceae</taxon>
        <taxon>Mycobacterium</taxon>
    </lineage>
</organism>